<dbReference type="EMBL" id="FNGL01000039">
    <property type="protein sequence ID" value="SDL45268.1"/>
    <property type="molecule type" value="Genomic_DNA"/>
</dbReference>
<dbReference type="Proteomes" id="UP000198811">
    <property type="component" value="Unassembled WGS sequence"/>
</dbReference>
<sequence length="352" mass="41829">MFSNIFYLLKNASNEPREDYLTEIFAETINENQLVKSFMKVFMSKNIEPSGLKINTQQTFNKLDWHICDSRPDIVIRFFDNQSKRENILFIECKLNAAEGNQQLKRYADHLKLLEDRGCATYLIYLTEYHDVKKEEDILDTNVDTNFIQIRWYQIYNWLKEFDSDRLVKNIITYMEEIKLNKSRNFTPQDIHVIQNIQKPLDLLEESLAGEVDDVLKEFISTGKIKIRDRYNQLVRDFKYTRQTYISDYASVEVGFWILEDDYLVASTTLWIHRDHEEYIKIEKAFDKYSKDASNDFSIDRETYGDWIGLNIDRSLLDFLSEGDHVGAIQDYFIASMKFIKEIIGNNEDINF</sequence>
<dbReference type="RefSeq" id="WP_176760188.1">
    <property type="nucleotide sequence ID" value="NZ_FNGL01000039.1"/>
</dbReference>
<dbReference type="InterPro" id="IPR029470">
    <property type="entry name" value="PDDEXK_4"/>
</dbReference>
<organism evidence="1 2">
    <name type="scientific">Clostridium cochlearium</name>
    <dbReference type="NCBI Taxonomy" id="1494"/>
    <lineage>
        <taxon>Bacteria</taxon>
        <taxon>Bacillati</taxon>
        <taxon>Bacillota</taxon>
        <taxon>Clostridia</taxon>
        <taxon>Eubacteriales</taxon>
        <taxon>Clostridiaceae</taxon>
        <taxon>Clostridium</taxon>
    </lineage>
</organism>
<proteinExistence type="predicted"/>
<dbReference type="Pfam" id="PF14281">
    <property type="entry name" value="PDDEXK_4"/>
    <property type="match status" value="1"/>
</dbReference>
<reference evidence="1 2" key="1">
    <citation type="submission" date="2016-10" db="EMBL/GenBank/DDBJ databases">
        <authorList>
            <person name="Varghese N."/>
            <person name="Submissions S."/>
        </authorList>
    </citation>
    <scope>NUCLEOTIDE SEQUENCE [LARGE SCALE GENOMIC DNA]</scope>
    <source>
        <strain evidence="1 2">NLAE-zl-C224</strain>
    </source>
</reference>
<comment type="caution">
    <text evidence="1">The sequence shown here is derived from an EMBL/GenBank/DDBJ whole genome shotgun (WGS) entry which is preliminary data.</text>
</comment>
<evidence type="ECO:0000313" key="2">
    <source>
        <dbReference type="Proteomes" id="UP000198811"/>
    </source>
</evidence>
<accession>A0ABY0QPT0</accession>
<evidence type="ECO:0000313" key="1">
    <source>
        <dbReference type="EMBL" id="SDL45268.1"/>
    </source>
</evidence>
<gene>
    <name evidence="1" type="ORF">SAMN05216497_1396</name>
</gene>
<name>A0ABY0QPT0_CLOCO</name>
<keyword evidence="2" id="KW-1185">Reference proteome</keyword>
<protein>
    <submittedName>
        <fullName evidence="1">PD-(D/E)XK nuclease superfamily protein</fullName>
    </submittedName>
</protein>